<sequence length="56" mass="6578">MIHDPQRLREVIEEIADWPTKQQRIEYIASIGQAFSEAAAQQIRDGLTRLWAERNK</sequence>
<organism evidence="1 2">
    <name type="scientific">Paraburkholderia caledonica</name>
    <dbReference type="NCBI Taxonomy" id="134536"/>
    <lineage>
        <taxon>Bacteria</taxon>
        <taxon>Pseudomonadati</taxon>
        <taxon>Pseudomonadota</taxon>
        <taxon>Betaproteobacteria</taxon>
        <taxon>Burkholderiales</taxon>
        <taxon>Burkholderiaceae</taxon>
        <taxon>Paraburkholderia</taxon>
    </lineage>
</organism>
<protein>
    <submittedName>
        <fullName evidence="1">Uncharacterized protein</fullName>
    </submittedName>
</protein>
<reference evidence="1" key="1">
    <citation type="submission" date="2023-07" db="EMBL/GenBank/DDBJ databases">
        <title>Sorghum-associated microbial communities from plants grown in Nebraska, USA.</title>
        <authorList>
            <person name="Schachtman D."/>
        </authorList>
    </citation>
    <scope>NUCLEOTIDE SEQUENCE</scope>
    <source>
        <strain evidence="1">DS1061</strain>
    </source>
</reference>
<gene>
    <name evidence="1" type="ORF">J2793_007381</name>
</gene>
<evidence type="ECO:0000313" key="1">
    <source>
        <dbReference type="EMBL" id="MDP9651906.1"/>
    </source>
</evidence>
<name>A0AB73IPH8_9BURK</name>
<dbReference type="AlphaFoldDB" id="A0AB73IPH8"/>
<dbReference type="EMBL" id="JAURTK010000039">
    <property type="protein sequence ID" value="MDP9651906.1"/>
    <property type="molecule type" value="Genomic_DNA"/>
</dbReference>
<comment type="caution">
    <text evidence="1">The sequence shown here is derived from an EMBL/GenBank/DDBJ whole genome shotgun (WGS) entry which is preliminary data.</text>
</comment>
<evidence type="ECO:0000313" key="2">
    <source>
        <dbReference type="Proteomes" id="UP001229486"/>
    </source>
</evidence>
<proteinExistence type="predicted"/>
<accession>A0AB73IPH8</accession>
<dbReference type="Proteomes" id="UP001229486">
    <property type="component" value="Unassembled WGS sequence"/>
</dbReference>